<dbReference type="AlphaFoldDB" id="A0A2V3J4G1"/>
<dbReference type="OrthoDB" id="409273at2759"/>
<accession>A0A2V3J4G1</accession>
<proteinExistence type="predicted"/>
<name>A0A2V3J4G1_9FLOR</name>
<protein>
    <recommendedName>
        <fullName evidence="3">Reverse transcriptase domain-containing protein</fullName>
    </recommendedName>
</protein>
<sequence length="398" mass="44835">MVPPRLCTSRCHFYWLPLTAAYGPVDDSANWQQLSENLLRSLGFLQLVWVPQLFHRLQEDGLTCVAVKIVDDVLFAAPRHVIEHIISWIQQDFQLGTIVFAPGTFQFYGLTVTQYDDYSVTVHGDDKLQSFEPFPIDRNRHRQVDEPFNQLELRVFRSLNSSIGWLGIAASPFRAIASSSLQQKGPHVTVKHLVSQCNALRNLKKRRTCALFHRPPVGCYPVSLLVFADASRTFDHGQLGFVTGLMFGEITEGSVFHPISWSLHNSRRQVKPIGSEETLAAGEAIDEGKVLANAFRKLLAVKVDLFVVVDSKDLFDTLSTCRNATDRSIRAEVSVIRYEFETHNVSQIIWIPGKLNLADLLKKSDSPLRTSLEILLYSGTIPLDTTMCEHRISGRSTD</sequence>
<evidence type="ECO:0008006" key="3">
    <source>
        <dbReference type="Google" id="ProtNLM"/>
    </source>
</evidence>
<comment type="caution">
    <text evidence="1">The sequence shown here is derived from an EMBL/GenBank/DDBJ whole genome shotgun (WGS) entry which is preliminary data.</text>
</comment>
<gene>
    <name evidence="1" type="ORF">BWQ96_00915</name>
</gene>
<evidence type="ECO:0000313" key="2">
    <source>
        <dbReference type="Proteomes" id="UP000247409"/>
    </source>
</evidence>
<evidence type="ECO:0000313" key="1">
    <source>
        <dbReference type="EMBL" id="PXF49341.1"/>
    </source>
</evidence>
<organism evidence="1 2">
    <name type="scientific">Gracilariopsis chorda</name>
    <dbReference type="NCBI Taxonomy" id="448386"/>
    <lineage>
        <taxon>Eukaryota</taxon>
        <taxon>Rhodophyta</taxon>
        <taxon>Florideophyceae</taxon>
        <taxon>Rhodymeniophycidae</taxon>
        <taxon>Gracilariales</taxon>
        <taxon>Gracilariaceae</taxon>
        <taxon>Gracilariopsis</taxon>
    </lineage>
</organism>
<reference evidence="1 2" key="1">
    <citation type="journal article" date="2018" name="Mol. Biol. Evol.">
        <title>Analysis of the draft genome of the red seaweed Gracilariopsis chorda provides insights into genome size evolution in Rhodophyta.</title>
        <authorList>
            <person name="Lee J."/>
            <person name="Yang E.C."/>
            <person name="Graf L."/>
            <person name="Yang J.H."/>
            <person name="Qiu H."/>
            <person name="Zel Zion U."/>
            <person name="Chan C.X."/>
            <person name="Stephens T.G."/>
            <person name="Weber A.P.M."/>
            <person name="Boo G.H."/>
            <person name="Boo S.M."/>
            <person name="Kim K.M."/>
            <person name="Shin Y."/>
            <person name="Jung M."/>
            <person name="Lee S.J."/>
            <person name="Yim H.S."/>
            <person name="Lee J.H."/>
            <person name="Bhattacharya D."/>
            <person name="Yoon H.S."/>
        </authorList>
    </citation>
    <scope>NUCLEOTIDE SEQUENCE [LARGE SCALE GENOMIC DNA]</scope>
    <source>
        <strain evidence="1 2">SKKU-2015</strain>
        <tissue evidence="1">Whole body</tissue>
    </source>
</reference>
<keyword evidence="2" id="KW-1185">Reference proteome</keyword>
<dbReference type="Proteomes" id="UP000247409">
    <property type="component" value="Unassembled WGS sequence"/>
</dbReference>
<dbReference type="EMBL" id="NBIV01000006">
    <property type="protein sequence ID" value="PXF49341.1"/>
    <property type="molecule type" value="Genomic_DNA"/>
</dbReference>